<dbReference type="CDD" id="cd01336">
    <property type="entry name" value="MDH_cytoplasmic_cytosolic"/>
    <property type="match status" value="1"/>
</dbReference>
<dbReference type="AlphaFoldDB" id="A0A0P4WLG3"/>
<feature type="binding site" evidence="6">
    <location>
        <begin position="129"/>
        <end position="131"/>
    </location>
    <ligand>
        <name>NAD(+)</name>
        <dbReference type="ChEBI" id="CHEBI:57540"/>
    </ligand>
</feature>
<evidence type="ECO:0000256" key="7">
    <source>
        <dbReference type="RuleBase" id="RU003369"/>
    </source>
</evidence>
<evidence type="ECO:0000256" key="8">
    <source>
        <dbReference type="RuleBase" id="RU003405"/>
    </source>
</evidence>
<dbReference type="InterPro" id="IPR010945">
    <property type="entry name" value="Malate_DH_type2"/>
</dbReference>
<feature type="domain" description="Lactate/malate dehydrogenase N-terminal" evidence="9">
    <location>
        <begin position="5"/>
        <end position="152"/>
    </location>
</feature>
<dbReference type="EC" id="1.1.1.37" evidence="8"/>
<dbReference type="GO" id="GO:0006108">
    <property type="term" value="P:malate metabolic process"/>
    <property type="evidence" value="ECO:0007669"/>
    <property type="project" value="InterPro"/>
</dbReference>
<feature type="binding site" evidence="6">
    <location>
        <position position="105"/>
    </location>
    <ligand>
        <name>NAD(+)</name>
        <dbReference type="ChEBI" id="CHEBI:57540"/>
    </ligand>
</feature>
<proteinExistence type="inferred from homology"/>
<evidence type="ECO:0000259" key="10">
    <source>
        <dbReference type="Pfam" id="PF02866"/>
    </source>
</evidence>
<evidence type="ECO:0000259" key="9">
    <source>
        <dbReference type="Pfam" id="PF00056"/>
    </source>
</evidence>
<feature type="active site" description="Proton acceptor" evidence="4">
    <location>
        <position position="187"/>
    </location>
</feature>
<dbReference type="NCBIfam" id="TIGR01758">
    <property type="entry name" value="MDH_euk_cyt"/>
    <property type="match status" value="1"/>
</dbReference>
<dbReference type="NCBIfam" id="TIGR01759">
    <property type="entry name" value="MalateDH-SF1"/>
    <property type="match status" value="1"/>
</dbReference>
<name>A0A0P4WLG3_SCYOL</name>
<dbReference type="Pfam" id="PF02866">
    <property type="entry name" value="Ldh_1_C"/>
    <property type="match status" value="1"/>
</dbReference>
<organism evidence="11">
    <name type="scientific">Scylla olivacea</name>
    <name type="common">Orange mud crab</name>
    <name type="synonym">Cancer olivacea</name>
    <dbReference type="NCBI Taxonomy" id="85551"/>
    <lineage>
        <taxon>Eukaryota</taxon>
        <taxon>Metazoa</taxon>
        <taxon>Ecdysozoa</taxon>
        <taxon>Arthropoda</taxon>
        <taxon>Crustacea</taxon>
        <taxon>Multicrustacea</taxon>
        <taxon>Malacostraca</taxon>
        <taxon>Eumalacostraca</taxon>
        <taxon>Eucarida</taxon>
        <taxon>Decapoda</taxon>
        <taxon>Pleocyemata</taxon>
        <taxon>Brachyura</taxon>
        <taxon>Eubrachyura</taxon>
        <taxon>Portunoidea</taxon>
        <taxon>Portunidae</taxon>
        <taxon>Portuninae</taxon>
        <taxon>Scylla</taxon>
    </lineage>
</organism>
<dbReference type="PANTHER" id="PTHR23382">
    <property type="entry name" value="MALATE DEHYDROGENASE"/>
    <property type="match status" value="1"/>
</dbReference>
<dbReference type="InterPro" id="IPR001236">
    <property type="entry name" value="Lactate/malate_DH_N"/>
</dbReference>
<protein>
    <recommendedName>
        <fullName evidence="8">Malate dehydrogenase</fullName>
        <ecNumber evidence="8">1.1.1.37</ecNumber>
    </recommendedName>
</protein>
<dbReference type="NCBIfam" id="NF003916">
    <property type="entry name" value="PRK05442.1"/>
    <property type="match status" value="1"/>
</dbReference>
<dbReference type="SUPFAM" id="SSF51735">
    <property type="entry name" value="NAD(P)-binding Rossmann-fold domains"/>
    <property type="match status" value="1"/>
</dbReference>
<feature type="binding site" evidence="5">
    <location>
        <position position="92"/>
    </location>
    <ligand>
        <name>substrate</name>
    </ligand>
</feature>
<dbReference type="InterPro" id="IPR001557">
    <property type="entry name" value="L-lactate/malate_DH"/>
</dbReference>
<evidence type="ECO:0000313" key="11">
    <source>
        <dbReference type="EMBL" id="JAI67910.1"/>
    </source>
</evidence>
<comment type="catalytic activity">
    <reaction evidence="8">
        <text>(S)-malate + NAD(+) = oxaloacetate + NADH + H(+)</text>
        <dbReference type="Rhea" id="RHEA:21432"/>
        <dbReference type="ChEBI" id="CHEBI:15378"/>
        <dbReference type="ChEBI" id="CHEBI:15589"/>
        <dbReference type="ChEBI" id="CHEBI:16452"/>
        <dbReference type="ChEBI" id="CHEBI:57540"/>
        <dbReference type="ChEBI" id="CHEBI:57945"/>
        <dbReference type="EC" id="1.1.1.37"/>
    </reaction>
</comment>
<evidence type="ECO:0000256" key="6">
    <source>
        <dbReference type="PIRSR" id="PIRSR000102-3"/>
    </source>
</evidence>
<sequence length="332" mass="35829">MAEPVRVCITGAAGQIGYSLVYMVGSGVVFGNDTPVILHLLDISPMMGVLNGVSMEVNDCALPNVRDVVATDDPAVAFKDIDAAFLVGAMPRKEGMERKDLLAANVKIFKAQGQALDQHAKKSVKVLVVGNPANTNALICAKYAPSIPRENFSAMTRLDQNRAQTQIAGKLGIPVSDVKNVIIWGNHSSTQFPDLRHATAHVNGQDVPVYDAIKDDAYLKGEFITTVQKRGAAVIAARKLSSAMSAAKAACDHMKSIWQGTPEGHFVSMGVFSDGSYNTPEGVMYSFPVTIQDQKWSIVKDLPIDDFAREKMDITAKELCEERDDAISACQD</sequence>
<dbReference type="InterPro" id="IPR015955">
    <property type="entry name" value="Lactate_DH/Glyco_Ohase_4_C"/>
</dbReference>
<dbReference type="GO" id="GO:0006099">
    <property type="term" value="P:tricarboxylic acid cycle"/>
    <property type="evidence" value="ECO:0007669"/>
    <property type="project" value="UniProtKB-KW"/>
</dbReference>
<evidence type="ECO:0000256" key="4">
    <source>
        <dbReference type="PIRSR" id="PIRSR000102-1"/>
    </source>
</evidence>
<dbReference type="GO" id="GO:0030060">
    <property type="term" value="F:L-malate dehydrogenase (NAD+) activity"/>
    <property type="evidence" value="ECO:0007669"/>
    <property type="project" value="UniProtKB-EC"/>
</dbReference>
<evidence type="ECO:0000256" key="5">
    <source>
        <dbReference type="PIRSR" id="PIRSR000102-2"/>
    </source>
</evidence>
<feature type="binding site" evidence="5">
    <location>
        <position position="98"/>
    </location>
    <ligand>
        <name>substrate</name>
    </ligand>
</feature>
<keyword evidence="2 7" id="KW-0560">Oxidoreductase</keyword>
<dbReference type="InterPro" id="IPR001252">
    <property type="entry name" value="Malate_DH_AS"/>
</dbReference>
<dbReference type="SUPFAM" id="SSF56327">
    <property type="entry name" value="LDH C-terminal domain-like"/>
    <property type="match status" value="1"/>
</dbReference>
<evidence type="ECO:0000256" key="3">
    <source>
        <dbReference type="ARBA" id="ARBA00023027"/>
    </source>
</evidence>
<dbReference type="PIRSF" id="PIRSF000102">
    <property type="entry name" value="Lac_mal_DH"/>
    <property type="match status" value="1"/>
</dbReference>
<feature type="domain" description="Lactate/malate dehydrogenase C-terminal" evidence="10">
    <location>
        <begin position="156"/>
        <end position="325"/>
    </location>
</feature>
<dbReference type="Pfam" id="PF00056">
    <property type="entry name" value="Ldh_1_N"/>
    <property type="match status" value="1"/>
</dbReference>
<dbReference type="InterPro" id="IPR036291">
    <property type="entry name" value="NAD(P)-bd_dom_sf"/>
</dbReference>
<keyword evidence="8" id="KW-0816">Tricarboxylic acid cycle</keyword>
<feature type="binding site" evidence="6">
    <location>
        <begin position="11"/>
        <end position="17"/>
    </location>
    <ligand>
        <name>NAD(+)</name>
        <dbReference type="ChEBI" id="CHEBI:57540"/>
    </ligand>
</feature>
<feature type="binding site" evidence="6">
    <location>
        <position position="42"/>
    </location>
    <ligand>
        <name>NAD(+)</name>
        <dbReference type="ChEBI" id="CHEBI:57540"/>
    </ligand>
</feature>
<comment type="similarity">
    <text evidence="1">Belongs to the LDH/MDH superfamily. MDH type 2 family.</text>
</comment>
<keyword evidence="3 6" id="KW-0520">NAD</keyword>
<feature type="binding site" evidence="5">
    <location>
        <position position="162"/>
    </location>
    <ligand>
        <name>substrate</name>
    </ligand>
</feature>
<reference evidence="11" key="1">
    <citation type="submission" date="2015-09" db="EMBL/GenBank/DDBJ databases">
        <title>Scylla olivacea transcriptome.</title>
        <authorList>
            <person name="Ikhwanuddin M."/>
        </authorList>
    </citation>
    <scope>NUCLEOTIDE SEQUENCE</scope>
</reference>
<dbReference type="FunFam" id="3.40.50.720:FF:000010">
    <property type="entry name" value="Malate dehydrogenase"/>
    <property type="match status" value="1"/>
</dbReference>
<dbReference type="PROSITE" id="PS00068">
    <property type="entry name" value="MDH"/>
    <property type="match status" value="1"/>
</dbReference>
<dbReference type="Gene3D" id="3.40.50.720">
    <property type="entry name" value="NAD(P)-binding Rossmann-like Domain"/>
    <property type="match status" value="1"/>
</dbReference>
<dbReference type="InterPro" id="IPR011274">
    <property type="entry name" value="Malate_DH_NAD-dep_euk"/>
</dbReference>
<dbReference type="Gene3D" id="3.90.110.10">
    <property type="entry name" value="Lactate dehydrogenase/glycoside hydrolase, family 4, C-terminal"/>
    <property type="match status" value="1"/>
</dbReference>
<feature type="binding site" evidence="5">
    <location>
        <position position="131"/>
    </location>
    <ligand>
        <name>substrate</name>
    </ligand>
</feature>
<dbReference type="InterPro" id="IPR022383">
    <property type="entry name" value="Lactate/malate_DH_C"/>
</dbReference>
<evidence type="ECO:0000256" key="1">
    <source>
        <dbReference type="ARBA" id="ARBA00009613"/>
    </source>
</evidence>
<dbReference type="EMBL" id="GDRN01010824">
    <property type="protein sequence ID" value="JAI67910.1"/>
    <property type="molecule type" value="Transcribed_RNA"/>
</dbReference>
<accession>A0A0P4WLG3</accession>
<dbReference type="FunFam" id="3.90.110.10:FF:000002">
    <property type="entry name" value="Malate dehydrogenase"/>
    <property type="match status" value="1"/>
</dbReference>
<evidence type="ECO:0000256" key="2">
    <source>
        <dbReference type="ARBA" id="ARBA00023002"/>
    </source>
</evidence>